<dbReference type="GO" id="GO:0071709">
    <property type="term" value="P:membrane assembly"/>
    <property type="evidence" value="ECO:0007669"/>
    <property type="project" value="TreeGrafter"/>
</dbReference>
<sequence>MIHPYSQPFEALRSSKSLGRRWAWCPRRNKSSAVRLRLPSKPFPACARSPFTLPRDSVALLFECDCFQSGKMTATRNPLNDRAAFEMPPFSHVFHSSFFVPFLAYFAFFRLAGLFVKNFMWQSYTGFKKYRLQNLSVCLLHSLISGLWSTIFFLTHVREMFENVIHWYEPWAAHLPILSIAYFLHDALDMLNHEWSRWTLELLIHHIATCFALLSGLLPQKFLLCNYWALLMEGNSIFLHTRTIMQISGLALQQPDAFKRIVQCNVISFVICRFVSQALFVKWAIAHIHKMHPFYVGIALGGPAVFLVINAMLFFRILVSDGFLDQRWKSKAAINRDDDKGTLNEKDGKLL</sequence>
<feature type="transmembrane region" description="Helical" evidence="6">
    <location>
        <begin position="266"/>
        <end position="288"/>
    </location>
</feature>
<evidence type="ECO:0000313" key="8">
    <source>
        <dbReference type="EMBL" id="EYC09474.1"/>
    </source>
</evidence>
<name>A0A016U2E9_9BILA</name>
<dbReference type="AlphaFoldDB" id="A0A016U2E9"/>
<evidence type="ECO:0000256" key="6">
    <source>
        <dbReference type="SAM" id="Phobius"/>
    </source>
</evidence>
<dbReference type="PANTHER" id="PTHR13439">
    <property type="entry name" value="CT120 PROTEIN"/>
    <property type="match status" value="1"/>
</dbReference>
<dbReference type="GO" id="GO:0097035">
    <property type="term" value="P:regulation of membrane lipid distribution"/>
    <property type="evidence" value="ECO:0007669"/>
    <property type="project" value="TreeGrafter"/>
</dbReference>
<feature type="transmembrane region" description="Helical" evidence="6">
    <location>
        <begin position="132"/>
        <end position="151"/>
    </location>
</feature>
<gene>
    <name evidence="8" type="primary">Acey_s0060.g3136</name>
    <name evidence="8" type="synonym">Acey-F41H10.5</name>
    <name evidence="8" type="ORF">Y032_0060g3136</name>
</gene>
<dbReference type="Proteomes" id="UP000024635">
    <property type="component" value="Unassembled WGS sequence"/>
</dbReference>
<dbReference type="InterPro" id="IPR050846">
    <property type="entry name" value="TLCD"/>
</dbReference>
<dbReference type="OrthoDB" id="10266980at2759"/>
<proteinExistence type="predicted"/>
<keyword evidence="4 5" id="KW-0472">Membrane</keyword>
<keyword evidence="9" id="KW-1185">Reference proteome</keyword>
<organism evidence="8 9">
    <name type="scientific">Ancylostoma ceylanicum</name>
    <dbReference type="NCBI Taxonomy" id="53326"/>
    <lineage>
        <taxon>Eukaryota</taxon>
        <taxon>Metazoa</taxon>
        <taxon>Ecdysozoa</taxon>
        <taxon>Nematoda</taxon>
        <taxon>Chromadorea</taxon>
        <taxon>Rhabditida</taxon>
        <taxon>Rhabditina</taxon>
        <taxon>Rhabditomorpha</taxon>
        <taxon>Strongyloidea</taxon>
        <taxon>Ancylostomatidae</taxon>
        <taxon>Ancylostomatinae</taxon>
        <taxon>Ancylostoma</taxon>
    </lineage>
</organism>
<feature type="transmembrane region" description="Helical" evidence="6">
    <location>
        <begin position="200"/>
        <end position="220"/>
    </location>
</feature>
<dbReference type="PANTHER" id="PTHR13439:SF4">
    <property type="entry name" value="TLC DOMAIN-CONTAINING PROTEIN"/>
    <property type="match status" value="1"/>
</dbReference>
<dbReference type="SMART" id="SM00724">
    <property type="entry name" value="TLC"/>
    <property type="match status" value="1"/>
</dbReference>
<keyword evidence="3 6" id="KW-1133">Transmembrane helix</keyword>
<dbReference type="STRING" id="53326.A0A016U2E9"/>
<feature type="domain" description="TLC" evidence="7">
    <location>
        <begin position="127"/>
        <end position="327"/>
    </location>
</feature>
<dbReference type="GO" id="GO:0005886">
    <property type="term" value="C:plasma membrane"/>
    <property type="evidence" value="ECO:0007669"/>
    <property type="project" value="TreeGrafter"/>
</dbReference>
<dbReference type="GO" id="GO:0055091">
    <property type="term" value="P:phospholipid homeostasis"/>
    <property type="evidence" value="ECO:0007669"/>
    <property type="project" value="TreeGrafter"/>
</dbReference>
<evidence type="ECO:0000256" key="3">
    <source>
        <dbReference type="ARBA" id="ARBA00022989"/>
    </source>
</evidence>
<evidence type="ECO:0000256" key="4">
    <source>
        <dbReference type="ARBA" id="ARBA00023136"/>
    </source>
</evidence>
<evidence type="ECO:0000313" key="9">
    <source>
        <dbReference type="Proteomes" id="UP000024635"/>
    </source>
</evidence>
<feature type="transmembrane region" description="Helical" evidence="6">
    <location>
        <begin position="294"/>
        <end position="319"/>
    </location>
</feature>
<dbReference type="GO" id="GO:0007009">
    <property type="term" value="P:plasma membrane organization"/>
    <property type="evidence" value="ECO:0007669"/>
    <property type="project" value="TreeGrafter"/>
</dbReference>
<dbReference type="EMBL" id="JARK01001396">
    <property type="protein sequence ID" value="EYC09474.1"/>
    <property type="molecule type" value="Genomic_DNA"/>
</dbReference>
<accession>A0A016U2E9</accession>
<keyword evidence="2 5" id="KW-0812">Transmembrane</keyword>
<dbReference type="InterPro" id="IPR006634">
    <property type="entry name" value="TLC-dom"/>
</dbReference>
<feature type="transmembrane region" description="Helical" evidence="6">
    <location>
        <begin position="98"/>
        <end position="120"/>
    </location>
</feature>
<comment type="caution">
    <text evidence="8">The sequence shown here is derived from an EMBL/GenBank/DDBJ whole genome shotgun (WGS) entry which is preliminary data.</text>
</comment>
<reference evidence="9" key="1">
    <citation type="journal article" date="2015" name="Nat. Genet.">
        <title>The genome and transcriptome of the zoonotic hookworm Ancylostoma ceylanicum identify infection-specific gene families.</title>
        <authorList>
            <person name="Schwarz E.M."/>
            <person name="Hu Y."/>
            <person name="Antoshechkin I."/>
            <person name="Miller M.M."/>
            <person name="Sternberg P.W."/>
            <person name="Aroian R.V."/>
        </authorList>
    </citation>
    <scope>NUCLEOTIDE SEQUENCE</scope>
    <source>
        <strain evidence="9">HY135</strain>
    </source>
</reference>
<dbReference type="Pfam" id="PF03798">
    <property type="entry name" value="TRAM_LAG1_CLN8"/>
    <property type="match status" value="1"/>
</dbReference>
<dbReference type="PROSITE" id="PS50922">
    <property type="entry name" value="TLC"/>
    <property type="match status" value="1"/>
</dbReference>
<evidence type="ECO:0000259" key="7">
    <source>
        <dbReference type="PROSITE" id="PS50922"/>
    </source>
</evidence>
<evidence type="ECO:0000256" key="5">
    <source>
        <dbReference type="PROSITE-ProRule" id="PRU00205"/>
    </source>
</evidence>
<evidence type="ECO:0000256" key="2">
    <source>
        <dbReference type="ARBA" id="ARBA00022692"/>
    </source>
</evidence>
<comment type="subcellular location">
    <subcellularLocation>
        <location evidence="1">Membrane</location>
        <topology evidence="1">Multi-pass membrane protein</topology>
    </subcellularLocation>
</comment>
<evidence type="ECO:0000256" key="1">
    <source>
        <dbReference type="ARBA" id="ARBA00004141"/>
    </source>
</evidence>
<protein>
    <recommendedName>
        <fullName evidence="7">TLC domain-containing protein</fullName>
    </recommendedName>
</protein>